<comment type="caution">
    <text evidence="2">The sequence shown here is derived from an EMBL/GenBank/DDBJ whole genome shotgun (WGS) entry which is preliminary data.</text>
</comment>
<dbReference type="AlphaFoldDB" id="A0A811ZPT1"/>
<gene>
    <name evidence="2" type="ORF">NYPRO_LOCUS23881</name>
</gene>
<keyword evidence="3" id="KW-1185">Reference proteome</keyword>
<reference evidence="2" key="1">
    <citation type="submission" date="2020-12" db="EMBL/GenBank/DDBJ databases">
        <authorList>
            <consortium name="Molecular Ecology Group"/>
        </authorList>
    </citation>
    <scope>NUCLEOTIDE SEQUENCE</scope>
    <source>
        <strain evidence="2">TBG_1078</strain>
    </source>
</reference>
<dbReference type="EMBL" id="CAJHUB010000773">
    <property type="protein sequence ID" value="CAD7691087.1"/>
    <property type="molecule type" value="Genomic_DNA"/>
</dbReference>
<dbReference type="Proteomes" id="UP000645828">
    <property type="component" value="Unassembled WGS sequence"/>
</dbReference>
<feature type="region of interest" description="Disordered" evidence="1">
    <location>
        <begin position="1"/>
        <end position="130"/>
    </location>
</feature>
<sequence length="170" mass="17356">MSGRRASTGERRAGRLAAGRRLRAAAREREGASRCQGTSSAREQRPRPGSGSTALGLAPAGPGALARPPDKAGRELRGPPAAAAAAAASLPPSLPPASRRALRPAAPGRAATATAGAGRPGQPPHQLRADRTCAGDTWKGHSLGLPTRPWPSCAPVLRRLRVLLSPSVCL</sequence>
<evidence type="ECO:0000256" key="1">
    <source>
        <dbReference type="SAM" id="MobiDB-lite"/>
    </source>
</evidence>
<feature type="compositionally biased region" description="Low complexity" evidence="1">
    <location>
        <begin position="78"/>
        <end position="117"/>
    </location>
</feature>
<proteinExistence type="predicted"/>
<organism evidence="2 3">
    <name type="scientific">Nyctereutes procyonoides</name>
    <name type="common">Raccoon dog</name>
    <name type="synonym">Canis procyonoides</name>
    <dbReference type="NCBI Taxonomy" id="34880"/>
    <lineage>
        <taxon>Eukaryota</taxon>
        <taxon>Metazoa</taxon>
        <taxon>Chordata</taxon>
        <taxon>Craniata</taxon>
        <taxon>Vertebrata</taxon>
        <taxon>Euteleostomi</taxon>
        <taxon>Mammalia</taxon>
        <taxon>Eutheria</taxon>
        <taxon>Laurasiatheria</taxon>
        <taxon>Carnivora</taxon>
        <taxon>Caniformia</taxon>
        <taxon>Canidae</taxon>
        <taxon>Nyctereutes</taxon>
    </lineage>
</organism>
<name>A0A811ZPT1_NYCPR</name>
<accession>A0A811ZPT1</accession>
<evidence type="ECO:0000313" key="2">
    <source>
        <dbReference type="EMBL" id="CAD7691087.1"/>
    </source>
</evidence>
<feature type="compositionally biased region" description="Basic and acidic residues" evidence="1">
    <location>
        <begin position="68"/>
        <end position="77"/>
    </location>
</feature>
<protein>
    <submittedName>
        <fullName evidence="2">(raccoon dog) hypothetical protein</fullName>
    </submittedName>
</protein>
<feature type="compositionally biased region" description="Low complexity" evidence="1">
    <location>
        <begin position="54"/>
        <end position="67"/>
    </location>
</feature>
<evidence type="ECO:0000313" key="3">
    <source>
        <dbReference type="Proteomes" id="UP000645828"/>
    </source>
</evidence>